<reference evidence="2" key="1">
    <citation type="submission" date="2017-06" db="EMBL/GenBank/DDBJ databases">
        <authorList>
            <person name="Varghese N."/>
            <person name="Submissions S."/>
        </authorList>
    </citation>
    <scope>NUCLEOTIDE SEQUENCE [LARGE SCALE GENOMIC DNA]</scope>
    <source>
        <strain evidence="2">NKM1</strain>
    </source>
</reference>
<sequence length="30" mass="3446">MSKNNRPESILSNLCGSTNGQEFILQLWQH</sequence>
<protein>
    <submittedName>
        <fullName evidence="1">Uncharacterized protein</fullName>
    </submittedName>
</protein>
<dbReference type="EMBL" id="FZOQ01000004">
    <property type="protein sequence ID" value="SNS29818.1"/>
    <property type="molecule type" value="Genomic_DNA"/>
</dbReference>
<name>A0A239DCV3_9BACT</name>
<accession>A0A239DCV3</accession>
<dbReference type="AlphaFoldDB" id="A0A239DCV3"/>
<proteinExistence type="predicted"/>
<evidence type="ECO:0000313" key="1">
    <source>
        <dbReference type="EMBL" id="SNS29818.1"/>
    </source>
</evidence>
<keyword evidence="2" id="KW-1185">Reference proteome</keyword>
<organism evidence="1 2">
    <name type="scientific">Pontibacter ummariensis</name>
    <dbReference type="NCBI Taxonomy" id="1610492"/>
    <lineage>
        <taxon>Bacteria</taxon>
        <taxon>Pseudomonadati</taxon>
        <taxon>Bacteroidota</taxon>
        <taxon>Cytophagia</taxon>
        <taxon>Cytophagales</taxon>
        <taxon>Hymenobacteraceae</taxon>
        <taxon>Pontibacter</taxon>
    </lineage>
</organism>
<dbReference type="Proteomes" id="UP000198432">
    <property type="component" value="Unassembled WGS sequence"/>
</dbReference>
<evidence type="ECO:0000313" key="2">
    <source>
        <dbReference type="Proteomes" id="UP000198432"/>
    </source>
</evidence>
<gene>
    <name evidence="1" type="ORF">SAMN06296052_104157</name>
</gene>